<evidence type="ECO:0000256" key="3">
    <source>
        <dbReference type="ARBA" id="ARBA00022840"/>
    </source>
</evidence>
<protein>
    <submittedName>
        <fullName evidence="5">CMGC/CDK protein kinase</fullName>
    </submittedName>
</protein>
<keyword evidence="6" id="KW-1185">Reference proteome</keyword>
<organism evidence="5 6">
    <name type="scientific">Vavraia culicis (isolate floridensis)</name>
    <name type="common">Microsporidian parasite</name>
    <dbReference type="NCBI Taxonomy" id="948595"/>
    <lineage>
        <taxon>Eukaryota</taxon>
        <taxon>Fungi</taxon>
        <taxon>Fungi incertae sedis</taxon>
        <taxon>Microsporidia</taxon>
        <taxon>Pleistophoridae</taxon>
        <taxon>Vavraia</taxon>
    </lineage>
</organism>
<dbReference type="InterPro" id="IPR008271">
    <property type="entry name" value="Ser/Thr_kinase_AS"/>
</dbReference>
<dbReference type="Pfam" id="PF00069">
    <property type="entry name" value="Pkinase"/>
    <property type="match status" value="1"/>
</dbReference>
<dbReference type="InterPro" id="IPR050108">
    <property type="entry name" value="CDK"/>
</dbReference>
<keyword evidence="2" id="KW-0547">Nucleotide-binding</keyword>
<dbReference type="Gene3D" id="1.10.510.10">
    <property type="entry name" value="Transferase(Phosphotransferase) domain 1"/>
    <property type="match status" value="1"/>
</dbReference>
<sequence length="291" mass="33894">MSFFKTLQTSEISQYVVKKKINSGSFATVYLAVRKCRLYAIKKPYKQISTSSDETRKSLENEINMLKELKHPNIVKLHDVAIGKDSQIYLVLEYAPYDLASMVRDRKNQTKMEHKNWLLQISSALSYMHSKKILHGDLKVSNILYIDNAVKIADFGVSRYISKQMISTATTLWYRAPELLLDKKSYGAEIDIWSLGCIAYELICDTLLFSENTEIQMLDKIFSTFGFPSTLIAPNLLYLKRMDHHNYEFSNILRKKCLDEQQIQFLEQFFVYEAEGRITAEKLLRNEYLNT</sequence>
<proteinExistence type="inferred from homology"/>
<dbReference type="Gene3D" id="3.30.200.20">
    <property type="entry name" value="Phosphorylase Kinase, domain 1"/>
    <property type="match status" value="1"/>
</dbReference>
<dbReference type="GO" id="GO:0004674">
    <property type="term" value="F:protein serine/threonine kinase activity"/>
    <property type="evidence" value="ECO:0007669"/>
    <property type="project" value="TreeGrafter"/>
</dbReference>
<evidence type="ECO:0000256" key="1">
    <source>
        <dbReference type="ARBA" id="ARBA00006485"/>
    </source>
</evidence>
<dbReference type="SMART" id="SM00220">
    <property type="entry name" value="S_TKc"/>
    <property type="match status" value="1"/>
</dbReference>
<dbReference type="OrthoDB" id="28397at2759"/>
<dbReference type="InterPro" id="IPR011009">
    <property type="entry name" value="Kinase-like_dom_sf"/>
</dbReference>
<dbReference type="STRING" id="948595.L2GU02"/>
<dbReference type="PANTHER" id="PTHR24056">
    <property type="entry name" value="CELL DIVISION PROTEIN KINASE"/>
    <property type="match status" value="1"/>
</dbReference>
<comment type="similarity">
    <text evidence="1">Belongs to the protein kinase superfamily. CMGC Ser/Thr protein kinase family. CDC2/CDKX subfamily.</text>
</comment>
<dbReference type="InterPro" id="IPR000719">
    <property type="entry name" value="Prot_kinase_dom"/>
</dbReference>
<dbReference type="AlphaFoldDB" id="L2GU02"/>
<dbReference type="SUPFAM" id="SSF56112">
    <property type="entry name" value="Protein kinase-like (PK-like)"/>
    <property type="match status" value="1"/>
</dbReference>
<name>L2GU02_VAVCU</name>
<evidence type="ECO:0000259" key="4">
    <source>
        <dbReference type="PROSITE" id="PS50011"/>
    </source>
</evidence>
<keyword evidence="3" id="KW-0067">ATP-binding</keyword>
<dbReference type="InParanoid" id="L2GU02"/>
<reference evidence="6" key="1">
    <citation type="submission" date="2011-03" db="EMBL/GenBank/DDBJ databases">
        <title>The genome sequence of Vavraia culicis strain floridensis.</title>
        <authorList>
            <consortium name="The Broad Institute Genome Sequencing Platform"/>
            <person name="Cuomo C."/>
            <person name="Becnel J."/>
            <person name="Sanscrainte N."/>
            <person name="Young S.K."/>
            <person name="Zeng Q."/>
            <person name="Gargeya S."/>
            <person name="Fitzgerald M."/>
            <person name="Haas B."/>
            <person name="Abouelleil A."/>
            <person name="Alvarado L."/>
            <person name="Arachchi H.M."/>
            <person name="Berlin A."/>
            <person name="Chapman S.B."/>
            <person name="Gearin G."/>
            <person name="Goldberg J."/>
            <person name="Griggs A."/>
            <person name="Gujja S."/>
            <person name="Hansen M."/>
            <person name="Heiman D."/>
            <person name="Howarth C."/>
            <person name="Larimer J."/>
            <person name="Lui A."/>
            <person name="MacDonald P.J.P."/>
            <person name="McCowen C."/>
            <person name="Montmayeur A."/>
            <person name="Murphy C."/>
            <person name="Neiman D."/>
            <person name="Pearson M."/>
            <person name="Priest M."/>
            <person name="Roberts A."/>
            <person name="Saif S."/>
            <person name="Shea T."/>
            <person name="Sisk P."/>
            <person name="Stolte C."/>
            <person name="Sykes S."/>
            <person name="Wortman J."/>
            <person name="Nusbaum C."/>
            <person name="Birren B."/>
        </authorList>
    </citation>
    <scope>NUCLEOTIDE SEQUENCE [LARGE SCALE GENOMIC DNA]</scope>
    <source>
        <strain evidence="6">floridensis</strain>
    </source>
</reference>
<evidence type="ECO:0000256" key="2">
    <source>
        <dbReference type="ARBA" id="ARBA00022741"/>
    </source>
</evidence>
<dbReference type="GO" id="GO:0005524">
    <property type="term" value="F:ATP binding"/>
    <property type="evidence" value="ECO:0007669"/>
    <property type="project" value="UniProtKB-KW"/>
</dbReference>
<gene>
    <name evidence="5" type="ORF">VCUG_01377</name>
</gene>
<keyword evidence="5" id="KW-0418">Kinase</keyword>
<keyword evidence="5" id="KW-0808">Transferase</keyword>
<dbReference type="PROSITE" id="PS00108">
    <property type="entry name" value="PROTEIN_KINASE_ST"/>
    <property type="match status" value="1"/>
</dbReference>
<dbReference type="RefSeq" id="XP_008074397.1">
    <property type="nucleotide sequence ID" value="XM_008076206.1"/>
</dbReference>
<dbReference type="GO" id="GO:0005634">
    <property type="term" value="C:nucleus"/>
    <property type="evidence" value="ECO:0007669"/>
    <property type="project" value="TreeGrafter"/>
</dbReference>
<evidence type="ECO:0000313" key="6">
    <source>
        <dbReference type="Proteomes" id="UP000011081"/>
    </source>
</evidence>
<accession>L2GU02</accession>
<dbReference type="EMBL" id="GL877424">
    <property type="protein sequence ID" value="ELA47104.1"/>
    <property type="molecule type" value="Genomic_DNA"/>
</dbReference>
<dbReference type="Proteomes" id="UP000011081">
    <property type="component" value="Unassembled WGS sequence"/>
</dbReference>
<dbReference type="VEuPathDB" id="MicrosporidiaDB:VCUG_01377"/>
<dbReference type="OMA" id="MVYDESL"/>
<dbReference type="PROSITE" id="PS50011">
    <property type="entry name" value="PROTEIN_KINASE_DOM"/>
    <property type="match status" value="1"/>
</dbReference>
<dbReference type="HOGENOM" id="CLU_000288_181_1_1"/>
<feature type="domain" description="Protein kinase" evidence="4">
    <location>
        <begin position="15"/>
        <end position="289"/>
    </location>
</feature>
<dbReference type="GeneID" id="19879255"/>
<evidence type="ECO:0000313" key="5">
    <source>
        <dbReference type="EMBL" id="ELA47104.1"/>
    </source>
</evidence>